<keyword evidence="7 13" id="KW-1133">Transmembrane helix</keyword>
<dbReference type="Proteomes" id="UP000016922">
    <property type="component" value="Unassembled WGS sequence"/>
</dbReference>
<evidence type="ECO:0000256" key="6">
    <source>
        <dbReference type="ARBA" id="ARBA00022955"/>
    </source>
</evidence>
<keyword evidence="4 13" id="KW-0812">Transmembrane</keyword>
<dbReference type="InterPro" id="IPR005352">
    <property type="entry name" value="Erg28"/>
</dbReference>
<proteinExistence type="inferred from homology"/>
<accession>S3DGQ6</accession>
<keyword evidence="15" id="KW-1185">Reference proteome</keyword>
<evidence type="ECO:0000256" key="3">
    <source>
        <dbReference type="ARBA" id="ARBA00022516"/>
    </source>
</evidence>
<sequence>MAPLCTYSLSLDFLNYANDVQVSIVSIGNTVQCYLTTNYSEQVYLGPAPTPGQAYPPKSPTTPLSSRTFGTWTLIQSMVRAYAAYNISNPQIYQMAYLTYVVAWLHFMSEWWVFKTARWGRGLMFPVLIANATLVWMWKQHGFYVQ</sequence>
<dbReference type="PANTHER" id="PTHR15451">
    <property type="entry name" value="ERGOSTEROL BIOSYNTHETIC PROTEIN 28-RELATED"/>
    <property type="match status" value="1"/>
</dbReference>
<keyword evidence="9" id="KW-0443">Lipid metabolism</keyword>
<keyword evidence="10 13" id="KW-0472">Membrane</keyword>
<keyword evidence="5" id="KW-0256">Endoplasmic reticulum</keyword>
<keyword evidence="6" id="KW-0752">Steroid biosynthesis</keyword>
<evidence type="ECO:0000256" key="2">
    <source>
        <dbReference type="ARBA" id="ARBA00005377"/>
    </source>
</evidence>
<dbReference type="Pfam" id="PF03694">
    <property type="entry name" value="Erg28"/>
    <property type="match status" value="1"/>
</dbReference>
<dbReference type="PANTHER" id="PTHR15451:SF19">
    <property type="entry name" value="ERGOSTEROL BIOSYNTHETIC PROTEIN 28 HOMOLOG"/>
    <property type="match status" value="1"/>
</dbReference>
<keyword evidence="3" id="KW-0444">Lipid biosynthesis</keyword>
<gene>
    <name evidence="14" type="ORF">GLAREA_12524</name>
</gene>
<organism evidence="14 15">
    <name type="scientific">Glarea lozoyensis (strain ATCC 20868 / MF5171)</name>
    <dbReference type="NCBI Taxonomy" id="1116229"/>
    <lineage>
        <taxon>Eukaryota</taxon>
        <taxon>Fungi</taxon>
        <taxon>Dikarya</taxon>
        <taxon>Ascomycota</taxon>
        <taxon>Pezizomycotina</taxon>
        <taxon>Leotiomycetes</taxon>
        <taxon>Helotiales</taxon>
        <taxon>Helotiaceae</taxon>
        <taxon>Glarea</taxon>
    </lineage>
</organism>
<name>S3DGQ6_GLAL2</name>
<evidence type="ECO:0000256" key="9">
    <source>
        <dbReference type="ARBA" id="ARBA00023098"/>
    </source>
</evidence>
<evidence type="ECO:0000256" key="8">
    <source>
        <dbReference type="ARBA" id="ARBA00023011"/>
    </source>
</evidence>
<evidence type="ECO:0000256" key="5">
    <source>
        <dbReference type="ARBA" id="ARBA00022824"/>
    </source>
</evidence>
<keyword evidence="12" id="KW-0753">Steroid metabolism</keyword>
<evidence type="ECO:0000256" key="4">
    <source>
        <dbReference type="ARBA" id="ARBA00022692"/>
    </source>
</evidence>
<dbReference type="GO" id="GO:0016126">
    <property type="term" value="P:sterol biosynthetic process"/>
    <property type="evidence" value="ECO:0007669"/>
    <property type="project" value="UniProtKB-KW"/>
</dbReference>
<comment type="similarity">
    <text evidence="2">Belongs to the ERG28 family.</text>
</comment>
<dbReference type="AlphaFoldDB" id="S3DGQ6"/>
<dbReference type="GO" id="GO:0005789">
    <property type="term" value="C:endoplasmic reticulum membrane"/>
    <property type="evidence" value="ECO:0007669"/>
    <property type="project" value="UniProtKB-SubCell"/>
</dbReference>
<dbReference type="EMBL" id="KE145362">
    <property type="protein sequence ID" value="EPE31221.1"/>
    <property type="molecule type" value="Genomic_DNA"/>
</dbReference>
<dbReference type="OrthoDB" id="6485510at2759"/>
<dbReference type="OMA" id="AYAAFHI"/>
<evidence type="ECO:0000256" key="7">
    <source>
        <dbReference type="ARBA" id="ARBA00022989"/>
    </source>
</evidence>
<feature type="transmembrane region" description="Helical" evidence="13">
    <location>
        <begin position="119"/>
        <end position="138"/>
    </location>
</feature>
<reference evidence="14 15" key="1">
    <citation type="journal article" date="2013" name="BMC Genomics">
        <title>Genomics-driven discovery of the pneumocandin biosynthetic gene cluster in the fungus Glarea lozoyensis.</title>
        <authorList>
            <person name="Chen L."/>
            <person name="Yue Q."/>
            <person name="Zhang X."/>
            <person name="Xiang M."/>
            <person name="Wang C."/>
            <person name="Li S."/>
            <person name="Che Y."/>
            <person name="Ortiz-Lopez F.J."/>
            <person name="Bills G.F."/>
            <person name="Liu X."/>
            <person name="An Z."/>
        </authorList>
    </citation>
    <scope>NUCLEOTIDE SEQUENCE [LARGE SCALE GENOMIC DNA]</scope>
    <source>
        <strain evidence="15">ATCC 20868 / MF5171</strain>
    </source>
</reference>
<comment type="subcellular location">
    <subcellularLocation>
        <location evidence="1">Endoplasmic reticulum membrane</location>
        <topology evidence="1">Multi-pass membrane protein</topology>
    </subcellularLocation>
</comment>
<keyword evidence="11" id="KW-1207">Sterol metabolism</keyword>
<evidence type="ECO:0008006" key="16">
    <source>
        <dbReference type="Google" id="ProtNLM"/>
    </source>
</evidence>
<dbReference type="KEGG" id="glz:GLAREA_12524"/>
<evidence type="ECO:0000256" key="10">
    <source>
        <dbReference type="ARBA" id="ARBA00023136"/>
    </source>
</evidence>
<dbReference type="eggNOG" id="KOG3455">
    <property type="taxonomic scope" value="Eukaryota"/>
</dbReference>
<evidence type="ECO:0000256" key="1">
    <source>
        <dbReference type="ARBA" id="ARBA00004477"/>
    </source>
</evidence>
<evidence type="ECO:0000256" key="11">
    <source>
        <dbReference type="ARBA" id="ARBA00023166"/>
    </source>
</evidence>
<dbReference type="GO" id="GO:0030674">
    <property type="term" value="F:protein-macromolecule adaptor activity"/>
    <property type="evidence" value="ECO:0007669"/>
    <property type="project" value="TreeGrafter"/>
</dbReference>
<evidence type="ECO:0000313" key="15">
    <source>
        <dbReference type="Proteomes" id="UP000016922"/>
    </source>
</evidence>
<evidence type="ECO:0000256" key="12">
    <source>
        <dbReference type="ARBA" id="ARBA00023221"/>
    </source>
</evidence>
<dbReference type="HOGENOM" id="CLU_114589_0_0_1"/>
<evidence type="ECO:0000313" key="14">
    <source>
        <dbReference type="EMBL" id="EPE31221.1"/>
    </source>
</evidence>
<dbReference type="STRING" id="1116229.S3DGQ6"/>
<dbReference type="RefSeq" id="XP_008081496.1">
    <property type="nucleotide sequence ID" value="XM_008083305.1"/>
</dbReference>
<dbReference type="GeneID" id="19471564"/>
<keyword evidence="8" id="KW-0756">Sterol biosynthesis</keyword>
<protein>
    <recommendedName>
        <fullName evidence="16">Ergosterol biosynthetic protein 28</fullName>
    </recommendedName>
</protein>
<feature type="transmembrane region" description="Helical" evidence="13">
    <location>
        <begin position="95"/>
        <end position="113"/>
    </location>
</feature>
<evidence type="ECO:0000256" key="13">
    <source>
        <dbReference type="SAM" id="Phobius"/>
    </source>
</evidence>